<keyword evidence="1" id="KW-0472">Membrane</keyword>
<reference evidence="2 3" key="1">
    <citation type="journal article" date="2011" name="J. Bacteriol.">
        <title>Complete genome sequence of the hyperthermophilic, piezophilic, heterotrophic, and carboxydotrophic archaeon Thermococcus barophilus MP.</title>
        <authorList>
            <person name="Vannier P."/>
            <person name="Marteinsson V.T."/>
            <person name="Fridjonsson O.H."/>
            <person name="Oger P."/>
            <person name="Jebbar M."/>
        </authorList>
    </citation>
    <scope>NUCLEOTIDE SEQUENCE [LARGE SCALE GENOMIC DNA]</scope>
    <source>
        <strain evidence="3">DSM 11836 / MP</strain>
    </source>
</reference>
<protein>
    <submittedName>
        <fullName evidence="2">Uncharacterized protein</fullName>
    </submittedName>
</protein>
<keyword evidence="1" id="KW-0812">Transmembrane</keyword>
<sequence length="41" mass="4592">MKRYGGAFMPASIVFLWFGIPAVYVALALVYFLFSKDEEGS</sequence>
<keyword evidence="1" id="KW-1133">Transmembrane helix</keyword>
<dbReference type="KEGG" id="tba:TERMP_01037"/>
<dbReference type="PATRIC" id="fig|391623.17.peg.1040"/>
<dbReference type="AlphaFoldDB" id="F0LMN4"/>
<name>F0LMN4_THEBM</name>
<proteinExistence type="predicted"/>
<keyword evidence="3" id="KW-1185">Reference proteome</keyword>
<evidence type="ECO:0000256" key="1">
    <source>
        <dbReference type="SAM" id="Phobius"/>
    </source>
</evidence>
<dbReference type="Proteomes" id="UP000007478">
    <property type="component" value="Chromosome"/>
</dbReference>
<gene>
    <name evidence="2" type="ordered locus">TERMP_01037</name>
</gene>
<evidence type="ECO:0000313" key="3">
    <source>
        <dbReference type="Proteomes" id="UP000007478"/>
    </source>
</evidence>
<dbReference type="HOGENOM" id="CLU_3264014_0_0_2"/>
<organism evidence="2 3">
    <name type="scientific">Thermococcus barophilus (strain DSM 11836 / MP)</name>
    <dbReference type="NCBI Taxonomy" id="391623"/>
    <lineage>
        <taxon>Archaea</taxon>
        <taxon>Methanobacteriati</taxon>
        <taxon>Methanobacteriota</taxon>
        <taxon>Thermococci</taxon>
        <taxon>Thermococcales</taxon>
        <taxon>Thermococcaceae</taxon>
        <taxon>Thermococcus</taxon>
    </lineage>
</organism>
<feature type="transmembrane region" description="Helical" evidence="1">
    <location>
        <begin position="12"/>
        <end position="34"/>
    </location>
</feature>
<accession>F0LMN4</accession>
<evidence type="ECO:0000313" key="2">
    <source>
        <dbReference type="EMBL" id="ADT84013.1"/>
    </source>
</evidence>
<dbReference type="RefSeq" id="WP_013467311.1">
    <property type="nucleotide sequence ID" value="NC_014804.1"/>
</dbReference>
<dbReference type="EMBL" id="CP002372">
    <property type="protein sequence ID" value="ADT84013.1"/>
    <property type="molecule type" value="Genomic_DNA"/>
</dbReference>
<dbReference type="GeneID" id="74507138"/>